<dbReference type="AlphaFoldDB" id="A0A9X3DR84"/>
<accession>A0A9X3DR84</accession>
<evidence type="ECO:0000313" key="1">
    <source>
        <dbReference type="EMBL" id="MCX5466963.1"/>
    </source>
</evidence>
<evidence type="ECO:0000313" key="2">
    <source>
        <dbReference type="Proteomes" id="UP001146019"/>
    </source>
</evidence>
<organism evidence="1 2">
    <name type="scientific">Acinetobacter nematophilus</name>
    <dbReference type="NCBI Taxonomy" id="2994642"/>
    <lineage>
        <taxon>Bacteria</taxon>
        <taxon>Pseudomonadati</taxon>
        <taxon>Pseudomonadota</taxon>
        <taxon>Gammaproteobacteria</taxon>
        <taxon>Moraxellales</taxon>
        <taxon>Moraxellaceae</taxon>
        <taxon>Acinetobacter</taxon>
    </lineage>
</organism>
<dbReference type="Proteomes" id="UP001146019">
    <property type="component" value="Unassembled WGS sequence"/>
</dbReference>
<keyword evidence="2" id="KW-1185">Reference proteome</keyword>
<dbReference type="RefSeq" id="WP_266129404.1">
    <property type="nucleotide sequence ID" value="NZ_JAPKMY010000002.1"/>
</dbReference>
<reference evidence="1" key="1">
    <citation type="submission" date="2022-11" db="EMBL/GenBank/DDBJ databases">
        <title>Biodiversity and phylogenetic relationships of bacteria.</title>
        <authorList>
            <person name="Machado R.A.R."/>
            <person name="Bhat A."/>
            <person name="Loulou A."/>
            <person name="Kallel S."/>
        </authorList>
    </citation>
    <scope>NUCLEOTIDE SEQUENCE</scope>
    <source>
        <strain evidence="1">A-IN1</strain>
    </source>
</reference>
<proteinExistence type="predicted"/>
<dbReference type="EMBL" id="JAPKMY010000002">
    <property type="protein sequence ID" value="MCX5466963.1"/>
    <property type="molecule type" value="Genomic_DNA"/>
</dbReference>
<name>A0A9X3DR84_9GAMM</name>
<gene>
    <name evidence="1" type="ORF">OSH00_04315</name>
</gene>
<comment type="caution">
    <text evidence="1">The sequence shown here is derived from an EMBL/GenBank/DDBJ whole genome shotgun (WGS) entry which is preliminary data.</text>
</comment>
<sequence length="174" mass="19477">MNIQSMILMSAALLLSACTTLHEKSLQQPEHSSSRLLLLQQRDIHLKQQVEAYTQGQPTFNVAFNDLNQDGIEDAIVLLNGQDWCGSGGCSMLVFKGGANQQFEFLSKTTLVDTPVYVTTYMHNGWKQLFIYTRKHGQVMLKFDGKQYPLNPSLLPLQTAKLAPNSAQLIFGEE</sequence>
<protein>
    <submittedName>
        <fullName evidence="1">Uncharacterized protein</fullName>
    </submittedName>
</protein>